<evidence type="ECO:0000313" key="2">
    <source>
        <dbReference type="EMBL" id="QHT86261.1"/>
    </source>
</evidence>
<dbReference type="AlphaFoldDB" id="A0A6C0HZS9"/>
<keyword evidence="1" id="KW-0812">Transmembrane</keyword>
<evidence type="ECO:0000256" key="1">
    <source>
        <dbReference type="SAM" id="Phobius"/>
    </source>
</evidence>
<dbReference type="EMBL" id="MN740065">
    <property type="protein sequence ID" value="QHT86261.1"/>
    <property type="molecule type" value="Genomic_DNA"/>
</dbReference>
<feature type="transmembrane region" description="Helical" evidence="1">
    <location>
        <begin position="12"/>
        <end position="38"/>
    </location>
</feature>
<name>A0A6C0HZS9_9ZZZZ</name>
<proteinExistence type="predicted"/>
<keyword evidence="1" id="KW-0472">Membrane</keyword>
<protein>
    <submittedName>
        <fullName evidence="2">Uncharacterized protein</fullName>
    </submittedName>
</protein>
<reference evidence="2" key="1">
    <citation type="journal article" date="2020" name="Nature">
        <title>Giant virus diversity and host interactions through global metagenomics.</title>
        <authorList>
            <person name="Schulz F."/>
            <person name="Roux S."/>
            <person name="Paez-Espino D."/>
            <person name="Jungbluth S."/>
            <person name="Walsh D.A."/>
            <person name="Denef V.J."/>
            <person name="McMahon K.D."/>
            <person name="Konstantinidis K.T."/>
            <person name="Eloe-Fadrosh E.A."/>
            <person name="Kyrpides N.C."/>
            <person name="Woyke T."/>
        </authorList>
    </citation>
    <scope>NUCLEOTIDE SEQUENCE</scope>
    <source>
        <strain evidence="2">GVMAG-M-3300023184-186</strain>
    </source>
</reference>
<accession>A0A6C0HZS9</accession>
<organism evidence="2">
    <name type="scientific">viral metagenome</name>
    <dbReference type="NCBI Taxonomy" id="1070528"/>
    <lineage>
        <taxon>unclassified sequences</taxon>
        <taxon>metagenomes</taxon>
        <taxon>organismal metagenomes</taxon>
    </lineage>
</organism>
<keyword evidence="1" id="KW-1133">Transmembrane helix</keyword>
<sequence length="110" mass="12209">MPMRGGCGPAHTGSLCISIIILIIVIILIIMVCCNYNYNYNKPPPPRIQNPGAAAAAAYKYGINGGMNRMNGMNGGMNRFATPVITPDEFQNRRYNKVNFNNNDYYDPVF</sequence>